<dbReference type="AlphaFoldDB" id="A0ABD2C6Y9"/>
<feature type="compositionally biased region" description="Acidic residues" evidence="1">
    <location>
        <begin position="130"/>
        <end position="143"/>
    </location>
</feature>
<evidence type="ECO:0000313" key="2">
    <source>
        <dbReference type="EMBL" id="KAL2740103.1"/>
    </source>
</evidence>
<protein>
    <submittedName>
        <fullName evidence="2">Uncharacterized protein</fullName>
    </submittedName>
</protein>
<name>A0ABD2C6Y9_VESSQ</name>
<accession>A0ABD2C6Y9</accession>
<dbReference type="Proteomes" id="UP001607302">
    <property type="component" value="Unassembled WGS sequence"/>
</dbReference>
<organism evidence="2 3">
    <name type="scientific">Vespula squamosa</name>
    <name type="common">Southern yellow jacket</name>
    <name type="synonym">Wasp</name>
    <dbReference type="NCBI Taxonomy" id="30214"/>
    <lineage>
        <taxon>Eukaryota</taxon>
        <taxon>Metazoa</taxon>
        <taxon>Ecdysozoa</taxon>
        <taxon>Arthropoda</taxon>
        <taxon>Hexapoda</taxon>
        <taxon>Insecta</taxon>
        <taxon>Pterygota</taxon>
        <taxon>Neoptera</taxon>
        <taxon>Endopterygota</taxon>
        <taxon>Hymenoptera</taxon>
        <taxon>Apocrita</taxon>
        <taxon>Aculeata</taxon>
        <taxon>Vespoidea</taxon>
        <taxon>Vespidae</taxon>
        <taxon>Vespinae</taxon>
        <taxon>Vespula</taxon>
    </lineage>
</organism>
<dbReference type="EMBL" id="JAUDFV010000020">
    <property type="protein sequence ID" value="KAL2740103.1"/>
    <property type="molecule type" value="Genomic_DNA"/>
</dbReference>
<comment type="caution">
    <text evidence="2">The sequence shown here is derived from an EMBL/GenBank/DDBJ whole genome shotgun (WGS) entry which is preliminary data.</text>
</comment>
<proteinExistence type="predicted"/>
<evidence type="ECO:0000256" key="1">
    <source>
        <dbReference type="SAM" id="MobiDB-lite"/>
    </source>
</evidence>
<sequence>MIQALLISRFVETNLKGEGTLLRFESDADTNADTDADADADADADSCIGCACANVMQVREACFRILYSSLDVNVFGVFSQCSYWNCERRKITGDRLVKCTHICLSFVEADGEREVDMYSASMSSANLSYYEEEEQEQEQEEGGEILWQIESP</sequence>
<evidence type="ECO:0000313" key="3">
    <source>
        <dbReference type="Proteomes" id="UP001607302"/>
    </source>
</evidence>
<feature type="region of interest" description="Disordered" evidence="1">
    <location>
        <begin position="129"/>
        <end position="152"/>
    </location>
</feature>
<gene>
    <name evidence="2" type="ORF">V1478_000244</name>
</gene>
<keyword evidence="3" id="KW-1185">Reference proteome</keyword>
<reference evidence="2 3" key="1">
    <citation type="journal article" date="2024" name="Ann. Entomol. Soc. Am.">
        <title>Genomic analyses of the southern and eastern yellowjacket wasps (Hymenoptera: Vespidae) reveal evolutionary signatures of social life.</title>
        <authorList>
            <person name="Catto M.A."/>
            <person name="Caine P.B."/>
            <person name="Orr S.E."/>
            <person name="Hunt B.G."/>
            <person name="Goodisman M.A.D."/>
        </authorList>
    </citation>
    <scope>NUCLEOTIDE SEQUENCE [LARGE SCALE GENOMIC DNA]</scope>
    <source>
        <strain evidence="2">233</strain>
        <tissue evidence="2">Head and thorax</tissue>
    </source>
</reference>